<dbReference type="PANTHER" id="PTHR21559">
    <property type="entry name" value="DYSTROGLYCAN-RELATED"/>
    <property type="match status" value="1"/>
</dbReference>
<feature type="region of interest" description="Disordered" evidence="1">
    <location>
        <begin position="1215"/>
        <end position="1239"/>
    </location>
</feature>
<protein>
    <submittedName>
        <fullName evidence="2">Uncharacterized protein</fullName>
    </submittedName>
</protein>
<comment type="caution">
    <text evidence="2">The sequence shown here is derived from an EMBL/GenBank/DDBJ whole genome shotgun (WGS) entry which is preliminary data.</text>
</comment>
<dbReference type="Proteomes" id="UP000604046">
    <property type="component" value="Unassembled WGS sequence"/>
</dbReference>
<evidence type="ECO:0000313" key="2">
    <source>
        <dbReference type="EMBL" id="CAE7285722.1"/>
    </source>
</evidence>
<feature type="compositionally biased region" description="Polar residues" evidence="1">
    <location>
        <begin position="983"/>
        <end position="1006"/>
    </location>
</feature>
<organism evidence="2 3">
    <name type="scientific">Symbiodinium natans</name>
    <dbReference type="NCBI Taxonomy" id="878477"/>
    <lineage>
        <taxon>Eukaryota</taxon>
        <taxon>Sar</taxon>
        <taxon>Alveolata</taxon>
        <taxon>Dinophyceae</taxon>
        <taxon>Suessiales</taxon>
        <taxon>Symbiodiniaceae</taxon>
        <taxon>Symbiodinium</taxon>
    </lineage>
</organism>
<dbReference type="PANTHER" id="PTHR21559:SF21">
    <property type="entry name" value="DYSTROGLYCAN 1"/>
    <property type="match status" value="1"/>
</dbReference>
<accession>A0A812N2L1</accession>
<gene>
    <name evidence="2" type="ORF">SNAT2548_LOCUS15120</name>
</gene>
<dbReference type="GO" id="GO:0016011">
    <property type="term" value="C:dystroglycan complex"/>
    <property type="evidence" value="ECO:0007669"/>
    <property type="project" value="TreeGrafter"/>
</dbReference>
<dbReference type="AlphaFoldDB" id="A0A812N2L1"/>
<reference evidence="2" key="1">
    <citation type="submission" date="2021-02" db="EMBL/GenBank/DDBJ databases">
        <authorList>
            <person name="Dougan E. K."/>
            <person name="Rhodes N."/>
            <person name="Thang M."/>
            <person name="Chan C."/>
        </authorList>
    </citation>
    <scope>NUCLEOTIDE SEQUENCE</scope>
</reference>
<sequence>MAPEVREDLQEQRRLQVSLQTTAPEVPECPTPPQEHRRFRALLPSEYRRFQALILLVMAPEEHRRFQASLQEALECPTRQEAPSMKCSELPPQACFQEGRFRAQAGRVLVVAPALFREYFHPERRFRAREVLAQEGLVMEALFRECSLQERRFRVAVAACRREVAEATTTVHGRTQVAPEPGRASSQEGRFPVRAGQTVLVAERILQVMAPEVREDHQEQRRLQVSLQATAPEVPECPTPPQEHRRFRALLPSEHRRFQAQAPLILLVMAPEEHRRFQASLQEALECPTRQEAPSMKCSELPPQACFQEGRFRAQAGRVLVVAPALFREYFHPERRFRAREVLAQEGLVMAQALFRECSLQERRFRVAVAACRREVAEATTTVHGRTQVAPEPARASIQEGRFPVRAGQPVMVAVLAMGLGLVRQWFQEGRFPAQAGRVLVVAPELFREYPRRERQFRAQEVLAREVSVMAQELFRECSHQGRRFRFRECFHQERSRASIQEERFPVQAAQDQERRLQAQVELVMVPALSQEPELSQECSHQELRFQVAMGLVRQCFQEGRFRAQAGRVLVVAPARFREYFHPERRFRAREVLAQEGLVMAQALFRECSLQERRFRVAVAACRREVAEATTAVHGRIQVAPEPARASIQEGRFPVRAGQTVMVAVLAMGLGLVRQWFQEGRFPAQAGRVLVVAPALFREYFHPERRFRAREVLAQEGLVMAQALFRECSLQERRFRVAVAACRREVAEATTAVHGRIQVAPEPARASIQEGRFPVRAGQTVMVAVLAMGLGLVRQWFQEGRFPAQAGRVLVVGPELFRENFHRERRFRAREVLAQEGLVMAQELFRECCHQGRRFRARVEALERPREPRSQAQADPGQPDTSGPLPSVVEILATKGHMLRYPIPPAQFGSQATPNLQITNVPGSPYPDWLAFDAGTNTLLGTPPEVRDSQVQVNAVEEGQSQLLKIHVVEDDSEADQARLPDMTSQTGQPLRYSLPTSGSGSQTATLAGGGPLPKWLTFDAGTGEFTGTPPKEGDFHVNVQDGGMQKDFRLHIRDGVISDLVATPDAPLHFSLPTVPDVTALPPWLHFDPVTREISGNPPAGGEFPIKINDGGVEKEFTIKTQGEGLPDVMAETGRPLVYDLPDGQAEGSVTVSTPDGGPLPLWLHFDPNTGRFSGTPPVEGTVPIVVKGAGDVQQFKLLGRDWINVRGAPLPGAAAKGKLRAPQDPQSAALSSSWAKG</sequence>
<feature type="region of interest" description="Disordered" evidence="1">
    <location>
        <begin position="978"/>
        <end position="1013"/>
    </location>
</feature>
<feature type="region of interest" description="Disordered" evidence="1">
    <location>
        <begin position="861"/>
        <end position="886"/>
    </location>
</feature>
<name>A0A812N2L1_9DINO</name>
<dbReference type="Gene3D" id="2.60.40.10">
    <property type="entry name" value="Immunoglobulins"/>
    <property type="match status" value="4"/>
</dbReference>
<feature type="compositionally biased region" description="Polar residues" evidence="1">
    <location>
        <begin position="1226"/>
        <end position="1239"/>
    </location>
</feature>
<proteinExistence type="predicted"/>
<evidence type="ECO:0000256" key="1">
    <source>
        <dbReference type="SAM" id="MobiDB-lite"/>
    </source>
</evidence>
<dbReference type="InterPro" id="IPR015919">
    <property type="entry name" value="Cadherin-like_sf"/>
</dbReference>
<dbReference type="GO" id="GO:0043236">
    <property type="term" value="F:laminin binding"/>
    <property type="evidence" value="ECO:0007669"/>
    <property type="project" value="TreeGrafter"/>
</dbReference>
<dbReference type="SUPFAM" id="SSF49313">
    <property type="entry name" value="Cadherin-like"/>
    <property type="match status" value="4"/>
</dbReference>
<keyword evidence="3" id="KW-1185">Reference proteome</keyword>
<dbReference type="InterPro" id="IPR013783">
    <property type="entry name" value="Ig-like_fold"/>
</dbReference>
<dbReference type="GO" id="GO:0005509">
    <property type="term" value="F:calcium ion binding"/>
    <property type="evidence" value="ECO:0007669"/>
    <property type="project" value="InterPro"/>
</dbReference>
<dbReference type="Pfam" id="PF05345">
    <property type="entry name" value="He_PIG"/>
    <property type="match status" value="3"/>
</dbReference>
<dbReference type="EMBL" id="CAJNDS010001868">
    <property type="protein sequence ID" value="CAE7285722.1"/>
    <property type="molecule type" value="Genomic_DNA"/>
</dbReference>
<evidence type="ECO:0000313" key="3">
    <source>
        <dbReference type="Proteomes" id="UP000604046"/>
    </source>
</evidence>